<dbReference type="SUPFAM" id="SSF50952">
    <property type="entry name" value="Soluble quinoprotein glucose dehydrogenase"/>
    <property type="match status" value="1"/>
</dbReference>
<proteinExistence type="predicted"/>
<gene>
    <name evidence="2" type="ORF">JKP88DRAFT_266815</name>
</gene>
<sequence length="890" mass="95250">MLDIAGRSYASVVEHSLSLTTKARVRLLVAYGLAGELRAVHIMEEARDDERLSPSVVIAMKEDMMQGVGAADEIGVDEGRVVRTSMSLLALAGGVWQGRGRVRLHGADRGDFAASLSTGCRVDVAYEWGGGDTLRKRMAVAVDAAGSQGSPRNRIRTRDPNVERMVSWGTVDEHNNDLLQLDGIDGNSLMLMLPGGCYAVFPRSLEAAPKEVPAGDGGAGDTAAEGEVKVVGEGSPFQTEFGLFFDSAPSALLAAVYQQGQAALLRLSADVPSCADGTIPSTEKAAQLTFCSAPELVAGACCNAGEEQQFKAQLYDVYSHRQGLSAECEPYQRRLACGKCYPSGEDNLLPAGVGEPLLLSAAFCKAYAAACGEDLHLPTDYCSTHSFDAVEPDAELEDLPVDQPEPEVQDHPPALAISASRDLAAVNPVSYYSDANVNIPAMPIGAYQNPVTNAWWFAGHEGVISKAPNNPQAAPGDVKTVLDIKDRVTFNSGELGLNGLAFSPDYSVTKFFYVSYIHISNGNYQTYISRFTDKSDAASTKGTEKVILTFDTLGLYHKGGQILFEPADIANFANKSGFNMYIPTGDGAQVPPGATDGFNDKYNRGQTITSPLGKILRIFIKPDGTYYKPSGNLKDSNGNLQLAWAYGFRNPWKWRLLRQVYIGAAADVVWRCGREQQRGGMYVCDFTCTYMQYTLQVDKVEPNGNHGWRVYEGTRYTNLEPALADSANVKPAYEVCHSSDTSGTCQGKPFTSDCIIGGFVYRGTKQSYVGNYVFADFSGSRIARLYKDSVGKYQATTIVTWDKAKGLPVALAEALNGELYVVTAYPSAFYKLTDTSISTGGTCPAGGILSADKTVCCSSSCGTCGGTGCNTLYPACPGGGANCCCTSNIT</sequence>
<dbReference type="InterPro" id="IPR011042">
    <property type="entry name" value="6-blade_b-propeller_TolB-like"/>
</dbReference>
<name>A0A835ZBG7_9STRA</name>
<organism evidence="2 3">
    <name type="scientific">Tribonema minus</name>
    <dbReference type="NCBI Taxonomy" id="303371"/>
    <lineage>
        <taxon>Eukaryota</taxon>
        <taxon>Sar</taxon>
        <taxon>Stramenopiles</taxon>
        <taxon>Ochrophyta</taxon>
        <taxon>PX clade</taxon>
        <taxon>Xanthophyceae</taxon>
        <taxon>Tribonematales</taxon>
        <taxon>Tribonemataceae</taxon>
        <taxon>Tribonema</taxon>
    </lineage>
</organism>
<dbReference type="PANTHER" id="PTHR19328:SF75">
    <property type="entry name" value="ALDOSE SUGAR DEHYDROGENASE YLII"/>
    <property type="match status" value="1"/>
</dbReference>
<dbReference type="OrthoDB" id="10266706at2759"/>
<accession>A0A835ZBG7</accession>
<dbReference type="Proteomes" id="UP000664859">
    <property type="component" value="Unassembled WGS sequence"/>
</dbReference>
<protein>
    <recommendedName>
        <fullName evidence="1">Glucose/Sorbosone dehydrogenase domain-containing protein</fullName>
    </recommendedName>
</protein>
<evidence type="ECO:0000313" key="3">
    <source>
        <dbReference type="Proteomes" id="UP000664859"/>
    </source>
</evidence>
<evidence type="ECO:0000259" key="1">
    <source>
        <dbReference type="Pfam" id="PF07995"/>
    </source>
</evidence>
<dbReference type="InterPro" id="IPR012938">
    <property type="entry name" value="Glc/Sorbosone_DH"/>
</dbReference>
<reference evidence="2" key="1">
    <citation type="submission" date="2021-02" db="EMBL/GenBank/DDBJ databases">
        <title>First Annotated Genome of the Yellow-green Alga Tribonema minus.</title>
        <authorList>
            <person name="Mahan K.M."/>
        </authorList>
    </citation>
    <scope>NUCLEOTIDE SEQUENCE</scope>
    <source>
        <strain evidence="2">UTEX B ZZ1240</strain>
    </source>
</reference>
<evidence type="ECO:0000313" key="2">
    <source>
        <dbReference type="EMBL" id="KAG5190671.1"/>
    </source>
</evidence>
<dbReference type="PANTHER" id="PTHR19328">
    <property type="entry name" value="HEDGEHOG-INTERACTING PROTEIN"/>
    <property type="match status" value="1"/>
</dbReference>
<feature type="domain" description="Glucose/Sorbosone dehydrogenase" evidence="1">
    <location>
        <begin position="487"/>
        <end position="652"/>
    </location>
</feature>
<comment type="caution">
    <text evidence="2">The sequence shown here is derived from an EMBL/GenBank/DDBJ whole genome shotgun (WGS) entry which is preliminary data.</text>
</comment>
<dbReference type="Gene3D" id="2.120.10.30">
    <property type="entry name" value="TolB, C-terminal domain"/>
    <property type="match status" value="1"/>
</dbReference>
<dbReference type="Pfam" id="PF07995">
    <property type="entry name" value="GSDH"/>
    <property type="match status" value="1"/>
</dbReference>
<keyword evidence="3" id="KW-1185">Reference proteome</keyword>
<dbReference type="AlphaFoldDB" id="A0A835ZBG7"/>
<dbReference type="EMBL" id="JAFCMP010000030">
    <property type="protein sequence ID" value="KAG5190671.1"/>
    <property type="molecule type" value="Genomic_DNA"/>
</dbReference>
<dbReference type="InterPro" id="IPR011041">
    <property type="entry name" value="Quinoprot_gluc/sorb_DH_b-prop"/>
</dbReference>